<reference evidence="8 9" key="1">
    <citation type="submission" date="2024-01" db="EMBL/GenBank/DDBJ databases">
        <title>The genomes of 5 underutilized Papilionoideae crops provide insights into root nodulation and disease resistanc.</title>
        <authorList>
            <person name="Jiang F."/>
        </authorList>
    </citation>
    <scope>NUCLEOTIDE SEQUENCE [LARGE SCALE GENOMIC DNA]</scope>
    <source>
        <strain evidence="8">DUOXIRENSHENG_FW03</strain>
        <tissue evidence="8">Leaves</tissue>
    </source>
</reference>
<protein>
    <recommendedName>
        <fullName evidence="4">Fatty acyl-CoA reductase</fullName>
        <ecNumber evidence="4">1.2.1.84</ecNumber>
    </recommendedName>
</protein>
<dbReference type="GO" id="GO:0035336">
    <property type="term" value="P:long-chain fatty-acyl-CoA metabolic process"/>
    <property type="evidence" value="ECO:0007669"/>
    <property type="project" value="TreeGrafter"/>
</dbReference>
<dbReference type="GO" id="GO:0010345">
    <property type="term" value="P:suberin biosynthetic process"/>
    <property type="evidence" value="ECO:0007669"/>
    <property type="project" value="TreeGrafter"/>
</dbReference>
<keyword evidence="9" id="KW-1185">Reference proteome</keyword>
<keyword evidence="3 4" id="KW-0443">Lipid metabolism</keyword>
<dbReference type="SUPFAM" id="SSF51735">
    <property type="entry name" value="NAD(P)-binding Rossmann-fold domains"/>
    <property type="match status" value="1"/>
</dbReference>
<dbReference type="Proteomes" id="UP001386955">
    <property type="component" value="Unassembled WGS sequence"/>
</dbReference>
<organism evidence="8 9">
    <name type="scientific">Psophocarpus tetragonolobus</name>
    <name type="common">Winged bean</name>
    <name type="synonym">Dolichos tetragonolobus</name>
    <dbReference type="NCBI Taxonomy" id="3891"/>
    <lineage>
        <taxon>Eukaryota</taxon>
        <taxon>Viridiplantae</taxon>
        <taxon>Streptophyta</taxon>
        <taxon>Embryophyta</taxon>
        <taxon>Tracheophyta</taxon>
        <taxon>Spermatophyta</taxon>
        <taxon>Magnoliopsida</taxon>
        <taxon>eudicotyledons</taxon>
        <taxon>Gunneridae</taxon>
        <taxon>Pentapetalae</taxon>
        <taxon>rosids</taxon>
        <taxon>fabids</taxon>
        <taxon>Fabales</taxon>
        <taxon>Fabaceae</taxon>
        <taxon>Papilionoideae</taxon>
        <taxon>50 kb inversion clade</taxon>
        <taxon>NPAAA clade</taxon>
        <taxon>indigoferoid/millettioid clade</taxon>
        <taxon>Phaseoleae</taxon>
        <taxon>Psophocarpus</taxon>
    </lineage>
</organism>
<feature type="coiled-coil region" evidence="5">
    <location>
        <begin position="7"/>
        <end position="34"/>
    </location>
</feature>
<evidence type="ECO:0000256" key="5">
    <source>
        <dbReference type="SAM" id="Coils"/>
    </source>
</evidence>
<dbReference type="PANTHER" id="PTHR11011">
    <property type="entry name" value="MALE STERILITY PROTEIN 2-RELATED"/>
    <property type="match status" value="1"/>
</dbReference>
<evidence type="ECO:0000256" key="2">
    <source>
        <dbReference type="ARBA" id="ARBA00022516"/>
    </source>
</evidence>
<keyword evidence="4" id="KW-0521">NADP</keyword>
<gene>
    <name evidence="8" type="ORF">VNO78_07395</name>
</gene>
<evidence type="ECO:0000259" key="7">
    <source>
        <dbReference type="Pfam" id="PF07993"/>
    </source>
</evidence>
<dbReference type="InterPro" id="IPR036291">
    <property type="entry name" value="NAD(P)-bd_dom_sf"/>
</dbReference>
<comment type="catalytic activity">
    <reaction evidence="4">
        <text>a long-chain fatty acyl-CoA + 2 NADPH + 2 H(+) = a long-chain primary fatty alcohol + 2 NADP(+) + CoA</text>
        <dbReference type="Rhea" id="RHEA:52716"/>
        <dbReference type="ChEBI" id="CHEBI:15378"/>
        <dbReference type="ChEBI" id="CHEBI:57287"/>
        <dbReference type="ChEBI" id="CHEBI:57783"/>
        <dbReference type="ChEBI" id="CHEBI:58349"/>
        <dbReference type="ChEBI" id="CHEBI:77396"/>
        <dbReference type="ChEBI" id="CHEBI:83139"/>
        <dbReference type="EC" id="1.2.1.84"/>
    </reaction>
</comment>
<keyword evidence="4" id="KW-0560">Oxidoreductase</keyword>
<comment type="caution">
    <text evidence="8">The sequence shown here is derived from an EMBL/GenBank/DDBJ whole genome shotgun (WGS) entry which is preliminary data.</text>
</comment>
<dbReference type="InterPro" id="IPR033640">
    <property type="entry name" value="FAR_C"/>
</dbReference>
<comment type="similarity">
    <text evidence="1 4">Belongs to the fatty acyl-CoA reductase family.</text>
</comment>
<sequence length="288" mass="33117">MQKGSTKIDIKLEKQLIEKKLKELRANNSDKETITSMMKSFGLVRANIHGWPNTYVFTKAMGEILLMKTKDTLPLIIIRPTMVTSTHSEPFPGWIEGIRTIDFVVVNYGNGTLSNFVGNQDTILDVIPVDMVVNFMIVASMALSKGLSQKLVYHIGSSLRNPFKCLDLINVMYYYFKKYPCINQYGKPIVVTEKLNLFSARVNELNQNKGLKLGMKTEDFYRAYSFFKGIFDVKNVEMLRMATKEFIDIDDGFNFDPRSLNWKDYMMNDHFPGLMKHSVKALPIRSKM</sequence>
<dbReference type="GO" id="GO:0102965">
    <property type="term" value="F:alcohol-forming long-chain fatty acyl-CoA reductase activity"/>
    <property type="evidence" value="ECO:0007669"/>
    <property type="project" value="UniProtKB-EC"/>
</dbReference>
<keyword evidence="2 4" id="KW-0444">Lipid biosynthesis</keyword>
<evidence type="ECO:0000313" key="8">
    <source>
        <dbReference type="EMBL" id="KAK7405786.1"/>
    </source>
</evidence>
<dbReference type="InterPro" id="IPR013120">
    <property type="entry name" value="FAR_NAD-bd"/>
</dbReference>
<name>A0AAN9XSQ2_PSOTE</name>
<dbReference type="AlphaFoldDB" id="A0AAN9XSQ2"/>
<feature type="domain" description="Fatty acyl-CoA reductase C-terminal" evidence="6">
    <location>
        <begin position="215"/>
        <end position="280"/>
    </location>
</feature>
<comment type="function">
    <text evidence="4">Catalyzes the reduction of fatty acyl-CoA to fatty alcohols.</text>
</comment>
<dbReference type="EMBL" id="JAYMYS010000002">
    <property type="protein sequence ID" value="KAK7405786.1"/>
    <property type="molecule type" value="Genomic_DNA"/>
</dbReference>
<feature type="domain" description="Thioester reductase (TE)" evidence="7">
    <location>
        <begin position="29"/>
        <end position="136"/>
    </location>
</feature>
<evidence type="ECO:0000259" key="6">
    <source>
        <dbReference type="Pfam" id="PF03015"/>
    </source>
</evidence>
<keyword evidence="5" id="KW-0175">Coiled coil</keyword>
<accession>A0AAN9XSQ2</accession>
<evidence type="ECO:0000313" key="9">
    <source>
        <dbReference type="Proteomes" id="UP001386955"/>
    </source>
</evidence>
<evidence type="ECO:0000256" key="1">
    <source>
        <dbReference type="ARBA" id="ARBA00005928"/>
    </source>
</evidence>
<dbReference type="EC" id="1.2.1.84" evidence="4"/>
<dbReference type="Pfam" id="PF03015">
    <property type="entry name" value="Sterile"/>
    <property type="match status" value="1"/>
</dbReference>
<dbReference type="PANTHER" id="PTHR11011:SF84">
    <property type="entry name" value="ACYL-COA REDUCTASE-LIKE PROTEIN, PUTATIVE-RELATED"/>
    <property type="match status" value="1"/>
</dbReference>
<dbReference type="GO" id="GO:0080019">
    <property type="term" value="F:alcohol-forming very long-chain fatty acyl-CoA reductase activity"/>
    <property type="evidence" value="ECO:0007669"/>
    <property type="project" value="InterPro"/>
</dbReference>
<evidence type="ECO:0000256" key="4">
    <source>
        <dbReference type="RuleBase" id="RU363097"/>
    </source>
</evidence>
<proteinExistence type="inferred from homology"/>
<dbReference type="InterPro" id="IPR026055">
    <property type="entry name" value="FAR"/>
</dbReference>
<dbReference type="Pfam" id="PF07993">
    <property type="entry name" value="NAD_binding_4"/>
    <property type="match status" value="1"/>
</dbReference>
<dbReference type="Gene3D" id="3.40.50.720">
    <property type="entry name" value="NAD(P)-binding Rossmann-like Domain"/>
    <property type="match status" value="1"/>
</dbReference>
<evidence type="ECO:0000256" key="3">
    <source>
        <dbReference type="ARBA" id="ARBA00023098"/>
    </source>
</evidence>